<reference evidence="2 3" key="1">
    <citation type="submission" date="2015-07" db="EMBL/GenBank/DDBJ databases">
        <authorList>
            <person name="Cajimat M.N.B."/>
            <person name="Milazzo M.L."/>
            <person name="Fulhorst C.F."/>
        </authorList>
    </citation>
    <scope>NUCLEOTIDE SEQUENCE [LARGE SCALE GENOMIC DNA]</scope>
    <source>
        <strain evidence="2">Single colony</strain>
    </source>
</reference>
<keyword evidence="3" id="KW-1185">Reference proteome</keyword>
<accession>A0A0K3CV56</accession>
<evidence type="ECO:0000256" key="1">
    <source>
        <dbReference type="SAM" id="MobiDB-lite"/>
    </source>
</evidence>
<proteinExistence type="predicted"/>
<dbReference type="Proteomes" id="UP000199069">
    <property type="component" value="Unassembled WGS sequence"/>
</dbReference>
<organism evidence="2 3">
    <name type="scientific">Rhodotorula toruloides</name>
    <name type="common">Yeast</name>
    <name type="synonym">Rhodosporidium toruloides</name>
    <dbReference type="NCBI Taxonomy" id="5286"/>
    <lineage>
        <taxon>Eukaryota</taxon>
        <taxon>Fungi</taxon>
        <taxon>Dikarya</taxon>
        <taxon>Basidiomycota</taxon>
        <taxon>Pucciniomycotina</taxon>
        <taxon>Microbotryomycetes</taxon>
        <taxon>Sporidiobolales</taxon>
        <taxon>Sporidiobolaceae</taxon>
        <taxon>Rhodotorula</taxon>
    </lineage>
</organism>
<name>A0A0K3CV56_RHOTO</name>
<sequence>MPYLHDSDTPAGVMGQLPGDVMKRETGSAHRLPTYLPAHDFVSAAKHASDAVEEYTPQGQVGKMGDGN</sequence>
<protein>
    <submittedName>
        <fullName evidence="2">FGENESH: predicted gene_16.58 protein</fullName>
    </submittedName>
</protein>
<dbReference type="EMBL" id="CWKI01000016">
    <property type="protein sequence ID" value="CTR11171.1"/>
    <property type="molecule type" value="Genomic_DNA"/>
</dbReference>
<gene>
    <name evidence="2" type="primary">FGENESH: predicted gene_16.58</name>
    <name evidence="2" type="ORF">BN2166_0070320</name>
</gene>
<feature type="region of interest" description="Disordered" evidence="1">
    <location>
        <begin position="1"/>
        <end position="26"/>
    </location>
</feature>
<evidence type="ECO:0000313" key="3">
    <source>
        <dbReference type="Proteomes" id="UP000199069"/>
    </source>
</evidence>
<evidence type="ECO:0000313" key="2">
    <source>
        <dbReference type="EMBL" id="CTR11171.1"/>
    </source>
</evidence>
<dbReference type="AlphaFoldDB" id="A0A0K3CV56"/>